<keyword evidence="5" id="KW-1185">Reference proteome</keyword>
<dbReference type="InterPro" id="IPR004509">
    <property type="entry name" value="Competence_ComEA_HhH"/>
</dbReference>
<dbReference type="OrthoDB" id="9758724at2"/>
<dbReference type="GO" id="GO:0015628">
    <property type="term" value="P:protein secretion by the type II secretion system"/>
    <property type="evidence" value="ECO:0007669"/>
    <property type="project" value="TreeGrafter"/>
</dbReference>
<dbReference type="EMBL" id="QYZP01000003">
    <property type="protein sequence ID" value="RJN31153.1"/>
    <property type="molecule type" value="Genomic_DNA"/>
</dbReference>
<reference evidence="4 5" key="1">
    <citation type="submission" date="2018-09" db="EMBL/GenBank/DDBJ databases">
        <title>Nesterenkonia natronophila sp. nov., an alkaliphilic actinobacteriume isolated from a soda lake, and emended description of the genus Nesterenkonia.</title>
        <authorList>
            <person name="Menes R.J."/>
            <person name="Iriarte A."/>
        </authorList>
    </citation>
    <scope>NUCLEOTIDE SEQUENCE [LARGE SCALE GENOMIC DNA]</scope>
    <source>
        <strain evidence="4 5">M8</strain>
    </source>
</reference>
<dbReference type="GO" id="GO:0015627">
    <property type="term" value="C:type II protein secretion system complex"/>
    <property type="evidence" value="ECO:0007669"/>
    <property type="project" value="TreeGrafter"/>
</dbReference>
<dbReference type="PANTHER" id="PTHR21180:SF32">
    <property type="entry name" value="ENDONUCLEASE_EXONUCLEASE_PHOSPHATASE FAMILY DOMAIN-CONTAINING PROTEIN 1"/>
    <property type="match status" value="1"/>
</dbReference>
<dbReference type="SMART" id="SM00278">
    <property type="entry name" value="HhH1"/>
    <property type="match status" value="2"/>
</dbReference>
<dbReference type="Gene3D" id="1.10.150.320">
    <property type="entry name" value="Photosystem II 12 kDa extrinsic protein"/>
    <property type="match status" value="1"/>
</dbReference>
<keyword evidence="2" id="KW-1133">Transmembrane helix</keyword>
<dbReference type="InterPro" id="IPR051675">
    <property type="entry name" value="Endo/Exo/Phosphatase_dom_1"/>
</dbReference>
<dbReference type="Pfam" id="PF10531">
    <property type="entry name" value="SLBB"/>
    <property type="match status" value="1"/>
</dbReference>
<dbReference type="PANTHER" id="PTHR21180">
    <property type="entry name" value="ENDONUCLEASE/EXONUCLEASE/PHOSPHATASE FAMILY DOMAIN-CONTAINING PROTEIN 1"/>
    <property type="match status" value="1"/>
</dbReference>
<feature type="transmembrane region" description="Helical" evidence="2">
    <location>
        <begin position="34"/>
        <end position="57"/>
    </location>
</feature>
<comment type="caution">
    <text evidence="4">The sequence shown here is derived from an EMBL/GenBank/DDBJ whole genome shotgun (WGS) entry which is preliminary data.</text>
</comment>
<name>A0A3A4EZ62_9MICC</name>
<sequence length="245" mass="25651">MELHDAGAEADALLTRRERLRAERQHAHSAPMRFGLRLPAVLVLVAGLVTWVAVSWITAGPSDQSLPEPPSIEDTAEPRPKEQPQQGRDSTDVETPEAPALVHVTGAVHEPQVVQLEAGDRVADAVEAAGGLLTDAAPEGANLAAPVVDGSMIYVPTVEELKSGRTPPAAAGADGQGEGNSRGPVNLNSAGSEELEQLPGIGPALAERIIEHREEHGRFSSLEQLAAVSGVGPAIIENIVDDVTW</sequence>
<dbReference type="InterPro" id="IPR003583">
    <property type="entry name" value="Hlx-hairpin-Hlx_DNA-bd_motif"/>
</dbReference>
<keyword evidence="2" id="KW-0812">Transmembrane</keyword>
<dbReference type="AlphaFoldDB" id="A0A3A4EZ62"/>
<feature type="domain" description="Helix-hairpin-helix DNA-binding motif class 1" evidence="3">
    <location>
        <begin position="193"/>
        <end position="212"/>
    </location>
</feature>
<dbReference type="SUPFAM" id="SSF47781">
    <property type="entry name" value="RuvA domain 2-like"/>
    <property type="match status" value="1"/>
</dbReference>
<evidence type="ECO:0000313" key="5">
    <source>
        <dbReference type="Proteomes" id="UP000266615"/>
    </source>
</evidence>
<dbReference type="GO" id="GO:0006281">
    <property type="term" value="P:DNA repair"/>
    <property type="evidence" value="ECO:0007669"/>
    <property type="project" value="InterPro"/>
</dbReference>
<feature type="region of interest" description="Disordered" evidence="1">
    <location>
        <begin position="60"/>
        <end position="95"/>
    </location>
</feature>
<keyword evidence="4" id="KW-0238">DNA-binding</keyword>
<dbReference type="GO" id="GO:0003677">
    <property type="term" value="F:DNA binding"/>
    <property type="evidence" value="ECO:0007669"/>
    <property type="project" value="UniProtKB-KW"/>
</dbReference>
<feature type="domain" description="Helix-hairpin-helix DNA-binding motif class 1" evidence="3">
    <location>
        <begin position="223"/>
        <end position="242"/>
    </location>
</feature>
<dbReference type="Proteomes" id="UP000266615">
    <property type="component" value="Unassembled WGS sequence"/>
</dbReference>
<dbReference type="Pfam" id="PF12836">
    <property type="entry name" value="HHH_3"/>
    <property type="match status" value="1"/>
</dbReference>
<evidence type="ECO:0000259" key="3">
    <source>
        <dbReference type="SMART" id="SM00278"/>
    </source>
</evidence>
<evidence type="ECO:0000256" key="2">
    <source>
        <dbReference type="SAM" id="Phobius"/>
    </source>
</evidence>
<dbReference type="RefSeq" id="WP_119903220.1">
    <property type="nucleotide sequence ID" value="NZ_QYZP01000003.1"/>
</dbReference>
<evidence type="ECO:0000256" key="1">
    <source>
        <dbReference type="SAM" id="MobiDB-lite"/>
    </source>
</evidence>
<evidence type="ECO:0000313" key="4">
    <source>
        <dbReference type="EMBL" id="RJN31153.1"/>
    </source>
</evidence>
<dbReference type="InterPro" id="IPR010994">
    <property type="entry name" value="RuvA_2-like"/>
</dbReference>
<feature type="region of interest" description="Disordered" evidence="1">
    <location>
        <begin position="163"/>
        <end position="198"/>
    </location>
</feature>
<dbReference type="Gene3D" id="3.10.560.10">
    <property type="entry name" value="Outer membrane lipoprotein wza domain like"/>
    <property type="match status" value="1"/>
</dbReference>
<keyword evidence="2" id="KW-0472">Membrane</keyword>
<organism evidence="4 5">
    <name type="scientific">Nesterenkonia natronophila</name>
    <dbReference type="NCBI Taxonomy" id="2174932"/>
    <lineage>
        <taxon>Bacteria</taxon>
        <taxon>Bacillati</taxon>
        <taxon>Actinomycetota</taxon>
        <taxon>Actinomycetes</taxon>
        <taxon>Micrococcales</taxon>
        <taxon>Micrococcaceae</taxon>
        <taxon>Nesterenkonia</taxon>
    </lineage>
</organism>
<dbReference type="NCBIfam" id="TIGR00426">
    <property type="entry name" value="competence protein ComEA helix-hairpin-helix repeat region"/>
    <property type="match status" value="1"/>
</dbReference>
<protein>
    <submittedName>
        <fullName evidence="4">ComEA family DNA-binding protein</fullName>
    </submittedName>
</protein>
<dbReference type="InterPro" id="IPR019554">
    <property type="entry name" value="Soluble_ligand-bd"/>
</dbReference>
<gene>
    <name evidence="4" type="ORF">D3250_09840</name>
</gene>
<accession>A0A3A4EZ62</accession>
<proteinExistence type="predicted"/>